<dbReference type="GO" id="GO:0031410">
    <property type="term" value="C:cytoplasmic vesicle"/>
    <property type="evidence" value="ECO:0007669"/>
    <property type="project" value="UniProtKB-KW"/>
</dbReference>
<dbReference type="PANTHER" id="PTHR20930:SF0">
    <property type="entry name" value="PROTEIN ILRUN"/>
    <property type="match status" value="1"/>
</dbReference>
<keyword evidence="9" id="KW-1185">Reference proteome</keyword>
<dbReference type="Pfam" id="PF14555">
    <property type="entry name" value="UBA_4"/>
    <property type="match status" value="1"/>
</dbReference>
<accession>A0AAE0TK57</accession>
<keyword evidence="4" id="KW-0862">Zinc</keyword>
<dbReference type="Gene3D" id="2.60.40.10">
    <property type="entry name" value="Immunoglobulins"/>
    <property type="match status" value="1"/>
</dbReference>
<feature type="region of interest" description="Disordered" evidence="6">
    <location>
        <begin position="206"/>
        <end position="249"/>
    </location>
</feature>
<protein>
    <recommendedName>
        <fullName evidence="7">Nbr1 FW domain-containing protein</fullName>
    </recommendedName>
</protein>
<dbReference type="Proteomes" id="UP001195483">
    <property type="component" value="Unassembled WGS sequence"/>
</dbReference>
<keyword evidence="5" id="KW-0968">Cytoplasmic vesicle</keyword>
<dbReference type="AlphaFoldDB" id="A0AAE0TK57"/>
<dbReference type="SUPFAM" id="SSF46934">
    <property type="entry name" value="UBA-like"/>
    <property type="match status" value="1"/>
</dbReference>
<gene>
    <name evidence="8" type="ORF">CHS0354_021321</name>
</gene>
<dbReference type="GO" id="GO:0016236">
    <property type="term" value="P:macroautophagy"/>
    <property type="evidence" value="ECO:0007669"/>
    <property type="project" value="TreeGrafter"/>
</dbReference>
<dbReference type="EMBL" id="JAEAOA010001311">
    <property type="protein sequence ID" value="KAK3611886.1"/>
    <property type="molecule type" value="Genomic_DNA"/>
</dbReference>
<feature type="domain" description="Nbr1 FW" evidence="7">
    <location>
        <begin position="81"/>
        <end position="178"/>
    </location>
</feature>
<evidence type="ECO:0000256" key="6">
    <source>
        <dbReference type="SAM" id="MobiDB-lite"/>
    </source>
</evidence>
<sequence length="284" mass="31289">MDVDNDVDGRLLQQFSSMGTTDKEVLISEFQRLLGNQLTPSICAFFLDMNNWNLQAAIGAYYDLDQPNIRPLSMTFVRDITIGDGEAVPPSTKFTKTWRIKNSGDEIWPPGCNLRFCTGDNLSNTDRAIVDMIPPSEETNVSVEMQSPASPGVYQSQWRMNTPTGLFFGDPIWVIITVEENGLLGVTQQLSKIGNDFVRHSAPEYVPNPFASPGKHREEDNSSTSPNASMVVSYGNPYSTELSPSPNRSLALSMPFHTAAGSLFQSPESSSLDTMVQDTVDDMS</sequence>
<dbReference type="GO" id="GO:0000407">
    <property type="term" value="C:phagophore assembly site"/>
    <property type="evidence" value="ECO:0007669"/>
    <property type="project" value="TreeGrafter"/>
</dbReference>
<evidence type="ECO:0000256" key="4">
    <source>
        <dbReference type="ARBA" id="ARBA00022833"/>
    </source>
</evidence>
<dbReference type="InterPro" id="IPR039517">
    <property type="entry name" value="C6orf106_UBA-like"/>
</dbReference>
<reference evidence="8" key="1">
    <citation type="journal article" date="2021" name="Genome Biol. Evol.">
        <title>A High-Quality Reference Genome for a Parasitic Bivalve with Doubly Uniparental Inheritance (Bivalvia: Unionida).</title>
        <authorList>
            <person name="Smith C.H."/>
        </authorList>
    </citation>
    <scope>NUCLEOTIDE SEQUENCE</scope>
    <source>
        <strain evidence="8">CHS0354</strain>
    </source>
</reference>
<evidence type="ECO:0000256" key="2">
    <source>
        <dbReference type="ARBA" id="ARBA00022723"/>
    </source>
</evidence>
<comment type="caution">
    <text evidence="8">The sequence shown here is derived from an EMBL/GenBank/DDBJ whole genome shotgun (WGS) entry which is preliminary data.</text>
</comment>
<dbReference type="FunFam" id="1.10.8.10:FF:000015">
    <property type="entry name" value="Chromosome 6 C6orf106 homolog"/>
    <property type="match status" value="1"/>
</dbReference>
<organism evidence="8 9">
    <name type="scientific">Potamilus streckersoni</name>
    <dbReference type="NCBI Taxonomy" id="2493646"/>
    <lineage>
        <taxon>Eukaryota</taxon>
        <taxon>Metazoa</taxon>
        <taxon>Spiralia</taxon>
        <taxon>Lophotrochozoa</taxon>
        <taxon>Mollusca</taxon>
        <taxon>Bivalvia</taxon>
        <taxon>Autobranchia</taxon>
        <taxon>Heteroconchia</taxon>
        <taxon>Palaeoheterodonta</taxon>
        <taxon>Unionida</taxon>
        <taxon>Unionoidea</taxon>
        <taxon>Unionidae</taxon>
        <taxon>Ambleminae</taxon>
        <taxon>Lampsilini</taxon>
        <taxon>Potamilus</taxon>
    </lineage>
</organism>
<name>A0AAE0TK57_9BIVA</name>
<comment type="subcellular location">
    <subcellularLocation>
        <location evidence="1">Cytoplasmic vesicle</location>
        <location evidence="1">Autophagosome</location>
    </subcellularLocation>
</comment>
<keyword evidence="3" id="KW-0863">Zinc-finger</keyword>
<reference evidence="8" key="2">
    <citation type="journal article" date="2021" name="Genome Biol. Evol.">
        <title>Developing a high-quality reference genome for a parasitic bivalve with doubly uniparental inheritance (Bivalvia: Unionida).</title>
        <authorList>
            <person name="Smith C.H."/>
        </authorList>
    </citation>
    <scope>NUCLEOTIDE SEQUENCE</scope>
    <source>
        <strain evidence="8">CHS0354</strain>
        <tissue evidence="8">Mantle</tissue>
    </source>
</reference>
<feature type="region of interest" description="Disordered" evidence="6">
    <location>
        <begin position="262"/>
        <end position="284"/>
    </location>
</feature>
<dbReference type="GO" id="GO:0005776">
    <property type="term" value="C:autophagosome"/>
    <property type="evidence" value="ECO:0007669"/>
    <property type="project" value="UniProtKB-SubCell"/>
</dbReference>
<evidence type="ECO:0000259" key="7">
    <source>
        <dbReference type="Pfam" id="PF16158"/>
    </source>
</evidence>
<dbReference type="CDD" id="cd14947">
    <property type="entry name" value="NBR1_like"/>
    <property type="match status" value="1"/>
</dbReference>
<evidence type="ECO:0000313" key="9">
    <source>
        <dbReference type="Proteomes" id="UP001195483"/>
    </source>
</evidence>
<evidence type="ECO:0000256" key="5">
    <source>
        <dbReference type="ARBA" id="ARBA00023329"/>
    </source>
</evidence>
<keyword evidence="2" id="KW-0479">Metal-binding</keyword>
<dbReference type="FunFam" id="2.60.40.10:FF:000199">
    <property type="entry name" value="next to BRCA1 gene 1 protein-like"/>
    <property type="match status" value="1"/>
</dbReference>
<dbReference type="GO" id="GO:0008270">
    <property type="term" value="F:zinc ion binding"/>
    <property type="evidence" value="ECO:0007669"/>
    <property type="project" value="UniProtKB-KW"/>
</dbReference>
<evidence type="ECO:0000256" key="1">
    <source>
        <dbReference type="ARBA" id="ARBA00004419"/>
    </source>
</evidence>
<feature type="compositionally biased region" description="Polar residues" evidence="6">
    <location>
        <begin position="263"/>
        <end position="277"/>
    </location>
</feature>
<evidence type="ECO:0000313" key="8">
    <source>
        <dbReference type="EMBL" id="KAK3611886.1"/>
    </source>
</evidence>
<feature type="compositionally biased region" description="Polar residues" evidence="6">
    <location>
        <begin position="222"/>
        <end position="249"/>
    </location>
</feature>
<dbReference type="CDD" id="cd14349">
    <property type="entry name" value="UBA_CF106"/>
    <property type="match status" value="1"/>
</dbReference>
<dbReference type="PANTHER" id="PTHR20930">
    <property type="entry name" value="OVARIAN CARCINOMA ANTIGEN CA125-RELATED"/>
    <property type="match status" value="1"/>
</dbReference>
<dbReference type="Pfam" id="PF16158">
    <property type="entry name" value="N_BRCA1_IG"/>
    <property type="match status" value="1"/>
</dbReference>
<dbReference type="InterPro" id="IPR009060">
    <property type="entry name" value="UBA-like_sf"/>
</dbReference>
<proteinExistence type="predicted"/>
<dbReference type="Gene3D" id="1.10.8.10">
    <property type="entry name" value="DNA helicase RuvA subunit, C-terminal domain"/>
    <property type="match status" value="1"/>
</dbReference>
<evidence type="ECO:0000256" key="3">
    <source>
        <dbReference type="ARBA" id="ARBA00022771"/>
    </source>
</evidence>
<reference evidence="8" key="3">
    <citation type="submission" date="2023-05" db="EMBL/GenBank/DDBJ databases">
        <authorList>
            <person name="Smith C.H."/>
        </authorList>
    </citation>
    <scope>NUCLEOTIDE SEQUENCE</scope>
    <source>
        <strain evidence="8">CHS0354</strain>
        <tissue evidence="8">Mantle</tissue>
    </source>
</reference>
<dbReference type="InterPro" id="IPR013783">
    <property type="entry name" value="Ig-like_fold"/>
</dbReference>
<dbReference type="GO" id="GO:0043130">
    <property type="term" value="F:ubiquitin binding"/>
    <property type="evidence" value="ECO:0007669"/>
    <property type="project" value="TreeGrafter"/>
</dbReference>
<dbReference type="InterPro" id="IPR032350">
    <property type="entry name" value="Nbr1_FW"/>
</dbReference>